<dbReference type="PANTHER" id="PTHR18945">
    <property type="entry name" value="NEUROTRANSMITTER GATED ION CHANNEL"/>
    <property type="match status" value="1"/>
</dbReference>
<evidence type="ECO:0000256" key="2">
    <source>
        <dbReference type="ARBA" id="ARBA00022692"/>
    </source>
</evidence>
<sequence>MACLFLHICLVAFFSFDFSGAASNSGVPGSDTSTPSPEHFYSHPSLFDAYVDLQDNILNRTVVRKKVPAIISNYTTKTYLFFEPYQILSVDDEEQTVSMKTTLDLFWLDQNLMWEPGDYLGLDSLQVASSQVWTPRIGMAEDVENDEFKMPASVLIYSNGEVYVFLPGRVKFLCFLDMEFFPFDEHECKLSFLADSWNLHNYLGDEYDLTKHFAASSEWTLLSFDCIDSENPVASAQIVICSIRMRRRSTFYVINIVVPMLLTSVMTLVVFLLPAESGEKMSFLVSLYVSTSVFLNFMVDFLPRSMDKVSCQNVWGNV</sequence>
<feature type="transmembrane region" description="Helical" evidence="5">
    <location>
        <begin position="281"/>
        <end position="299"/>
    </location>
</feature>
<dbReference type="SUPFAM" id="SSF90112">
    <property type="entry name" value="Neurotransmitter-gated ion-channel transmembrane pore"/>
    <property type="match status" value="1"/>
</dbReference>
<protein>
    <submittedName>
        <fullName evidence="9">Neuronal acetylcholine receptor subunit beta-3-like</fullName>
    </submittedName>
</protein>
<gene>
    <name evidence="9" type="primary">LOC101848476</name>
</gene>
<keyword evidence="4 5" id="KW-0472">Membrane</keyword>
<evidence type="ECO:0000259" key="7">
    <source>
        <dbReference type="Pfam" id="PF02932"/>
    </source>
</evidence>
<dbReference type="InterPro" id="IPR006202">
    <property type="entry name" value="Neur_chan_lig-bd"/>
</dbReference>
<feature type="domain" description="Neurotransmitter-gated ion-channel ligand-binding" evidence="6">
    <location>
        <begin position="71"/>
        <end position="248"/>
    </location>
</feature>
<dbReference type="CDD" id="cd19051">
    <property type="entry name" value="LGIC_TM_cation"/>
    <property type="match status" value="1"/>
</dbReference>
<dbReference type="SUPFAM" id="SSF63712">
    <property type="entry name" value="Nicotinic receptor ligand binding domain-like"/>
    <property type="match status" value="1"/>
</dbReference>
<comment type="similarity">
    <text evidence="5">Belongs to the ligand-gated ion channel (TC 1.A.9) family.</text>
</comment>
<evidence type="ECO:0000313" key="9">
    <source>
        <dbReference type="RefSeq" id="XP_012944724.1"/>
    </source>
</evidence>
<dbReference type="InterPro" id="IPR006201">
    <property type="entry name" value="Neur_channel"/>
</dbReference>
<evidence type="ECO:0000256" key="3">
    <source>
        <dbReference type="ARBA" id="ARBA00022989"/>
    </source>
</evidence>
<dbReference type="Pfam" id="PF02931">
    <property type="entry name" value="Neur_chan_LBD"/>
    <property type="match status" value="1"/>
</dbReference>
<dbReference type="Gene3D" id="2.70.170.10">
    <property type="entry name" value="Neurotransmitter-gated ion-channel ligand-binding domain"/>
    <property type="match status" value="1"/>
</dbReference>
<dbReference type="GeneID" id="101848476"/>
<keyword evidence="5" id="KW-0813">Transport</keyword>
<reference evidence="9" key="1">
    <citation type="submission" date="2025-08" db="UniProtKB">
        <authorList>
            <consortium name="RefSeq"/>
        </authorList>
    </citation>
    <scope>IDENTIFICATION</scope>
</reference>
<comment type="subcellular location">
    <subcellularLocation>
        <location evidence="1">Membrane</location>
        <topology evidence="1">Multi-pass membrane protein</topology>
    </subcellularLocation>
</comment>
<evidence type="ECO:0000313" key="8">
    <source>
        <dbReference type="Proteomes" id="UP000694888"/>
    </source>
</evidence>
<dbReference type="Gene3D" id="1.20.58.390">
    <property type="entry name" value="Neurotransmitter-gated ion-channel transmembrane domain"/>
    <property type="match status" value="1"/>
</dbReference>
<dbReference type="InterPro" id="IPR036719">
    <property type="entry name" value="Neuro-gated_channel_TM_sf"/>
</dbReference>
<dbReference type="InterPro" id="IPR038050">
    <property type="entry name" value="Neuro_actylchol_rec"/>
</dbReference>
<keyword evidence="3 5" id="KW-1133">Transmembrane helix</keyword>
<feature type="signal peptide" evidence="5">
    <location>
        <begin position="1"/>
        <end position="21"/>
    </location>
</feature>
<feature type="domain" description="Neurotransmitter-gated ion-channel transmembrane" evidence="7">
    <location>
        <begin position="256"/>
        <end position="304"/>
    </location>
</feature>
<evidence type="ECO:0000256" key="4">
    <source>
        <dbReference type="ARBA" id="ARBA00023136"/>
    </source>
</evidence>
<evidence type="ECO:0000256" key="5">
    <source>
        <dbReference type="RuleBase" id="RU000687"/>
    </source>
</evidence>
<keyword evidence="5" id="KW-0407">Ion channel</keyword>
<dbReference type="InterPro" id="IPR006029">
    <property type="entry name" value="Neurotrans-gated_channel_TM"/>
</dbReference>
<keyword evidence="5" id="KW-0732">Signal</keyword>
<feature type="transmembrane region" description="Helical" evidence="5">
    <location>
        <begin position="251"/>
        <end position="274"/>
    </location>
</feature>
<feature type="chain" id="PRO_5044949603" evidence="5">
    <location>
        <begin position="22"/>
        <end position="318"/>
    </location>
</feature>
<evidence type="ECO:0000256" key="1">
    <source>
        <dbReference type="ARBA" id="ARBA00004141"/>
    </source>
</evidence>
<dbReference type="InterPro" id="IPR036734">
    <property type="entry name" value="Neur_chan_lig-bd_sf"/>
</dbReference>
<organism evidence="8 9">
    <name type="scientific">Aplysia californica</name>
    <name type="common">California sea hare</name>
    <dbReference type="NCBI Taxonomy" id="6500"/>
    <lineage>
        <taxon>Eukaryota</taxon>
        <taxon>Metazoa</taxon>
        <taxon>Spiralia</taxon>
        <taxon>Lophotrochozoa</taxon>
        <taxon>Mollusca</taxon>
        <taxon>Gastropoda</taxon>
        <taxon>Heterobranchia</taxon>
        <taxon>Euthyneura</taxon>
        <taxon>Tectipleura</taxon>
        <taxon>Aplysiida</taxon>
        <taxon>Aplysioidea</taxon>
        <taxon>Aplysiidae</taxon>
        <taxon>Aplysia</taxon>
    </lineage>
</organism>
<dbReference type="CDD" id="cd18989">
    <property type="entry name" value="LGIC_ECD_cation"/>
    <property type="match status" value="1"/>
</dbReference>
<name>A0ABM1ABV0_APLCA</name>
<keyword evidence="5" id="KW-0406">Ion transport</keyword>
<dbReference type="Pfam" id="PF02932">
    <property type="entry name" value="Neur_chan_memb"/>
    <property type="match status" value="1"/>
</dbReference>
<dbReference type="PRINTS" id="PR00252">
    <property type="entry name" value="NRIONCHANNEL"/>
</dbReference>
<keyword evidence="8" id="KW-1185">Reference proteome</keyword>
<dbReference type="Proteomes" id="UP000694888">
    <property type="component" value="Unplaced"/>
</dbReference>
<evidence type="ECO:0000259" key="6">
    <source>
        <dbReference type="Pfam" id="PF02931"/>
    </source>
</evidence>
<dbReference type="PROSITE" id="PS00236">
    <property type="entry name" value="NEUROTR_ION_CHANNEL"/>
    <property type="match status" value="1"/>
</dbReference>
<keyword evidence="2 5" id="KW-0812">Transmembrane</keyword>
<dbReference type="InterPro" id="IPR018000">
    <property type="entry name" value="Neurotransmitter_ion_chnl_CS"/>
</dbReference>
<comment type="caution">
    <text evidence="5">Lacks conserved residue(s) required for the propagation of feature annotation.</text>
</comment>
<dbReference type="RefSeq" id="XP_012944724.1">
    <property type="nucleotide sequence ID" value="XM_013089270.1"/>
</dbReference>
<accession>A0ABM1ABV0</accession>
<proteinExistence type="inferred from homology"/>